<gene>
    <name evidence="2" type="ORF">G3480_01350</name>
</gene>
<reference evidence="2 3" key="2">
    <citation type="submission" date="2020-02" db="EMBL/GenBank/DDBJ databases">
        <title>Genome sequences of Thiorhodococcus mannitoliphagus and Thiorhodococcus minor, purple sulfur photosynthetic bacteria in the gammaproteobacterial family, Chromatiaceae.</title>
        <authorList>
            <person name="Aviles F.A."/>
            <person name="Meyer T.E."/>
            <person name="Kyndt J.A."/>
        </authorList>
    </citation>
    <scope>NUCLEOTIDE SEQUENCE [LARGE SCALE GENOMIC DNA]</scope>
    <source>
        <strain evidence="2 3">DSM 18266</strain>
    </source>
</reference>
<feature type="signal peptide" evidence="1">
    <location>
        <begin position="1"/>
        <end position="23"/>
    </location>
</feature>
<dbReference type="Proteomes" id="UP000471640">
    <property type="component" value="Unassembled WGS sequence"/>
</dbReference>
<dbReference type="EMBL" id="JAAIJR010000003">
    <property type="protein sequence ID" value="NEX18973.1"/>
    <property type="molecule type" value="Genomic_DNA"/>
</dbReference>
<organism evidence="2 3">
    <name type="scientific">Thiorhodococcus mannitoliphagus</name>
    <dbReference type="NCBI Taxonomy" id="329406"/>
    <lineage>
        <taxon>Bacteria</taxon>
        <taxon>Pseudomonadati</taxon>
        <taxon>Pseudomonadota</taxon>
        <taxon>Gammaproteobacteria</taxon>
        <taxon>Chromatiales</taxon>
        <taxon>Chromatiaceae</taxon>
        <taxon>Thiorhodococcus</taxon>
    </lineage>
</organism>
<name>A0A6P1DP40_9GAMM</name>
<dbReference type="InterPro" id="IPR019613">
    <property type="entry name" value="DUF4198"/>
</dbReference>
<evidence type="ECO:0000313" key="2">
    <source>
        <dbReference type="EMBL" id="NEX18973.1"/>
    </source>
</evidence>
<sequence length="238" mass="24897">MMSLKTRFLLGIGCAAGMSAAVAHDLWVEPEAGGYQLLYGHHPRVSHEGMRQIAYAPDIVKSVVCLDAAGGRHPAKTGGGSPVKIEGDCAVLYVLTSSGYWTKTTAGTKNLKKTEAASPLGSWQSFESVKHIARWGSGAANPLATPLEIVPAENPLALKDGDKLTLRVLANGQPVADATVSYDGKPRGQTGADGTLNVRVKHGGLQLIQASTRTPYAGPEADEVVHTTALTFALGSDK</sequence>
<evidence type="ECO:0000313" key="3">
    <source>
        <dbReference type="Proteomes" id="UP000471640"/>
    </source>
</evidence>
<feature type="chain" id="PRO_5026852983" evidence="1">
    <location>
        <begin position="24"/>
        <end position="238"/>
    </location>
</feature>
<accession>A0A6P1DP40</accession>
<dbReference type="RefSeq" id="WP_164651857.1">
    <property type="nucleotide sequence ID" value="NZ_JAAIJR010000003.1"/>
</dbReference>
<comment type="caution">
    <text evidence="2">The sequence shown here is derived from an EMBL/GenBank/DDBJ whole genome shotgun (WGS) entry which is preliminary data.</text>
</comment>
<protein>
    <submittedName>
        <fullName evidence="2">DUF4198 domain-containing protein</fullName>
    </submittedName>
</protein>
<reference evidence="3" key="1">
    <citation type="journal article" date="2020" name="Microbiol. Resour. Announc.">
        <title>Draft Genome Sequences of Thiorhodococcus mannitoliphagus and Thiorhodococcus minor, Purple Sulfur Photosynthetic Bacteria in the Gammaproteobacterial Family Chromatiaceae.</title>
        <authorList>
            <person name="Aviles F.A."/>
            <person name="Meyer T.E."/>
            <person name="Kyndt J.A."/>
        </authorList>
    </citation>
    <scope>NUCLEOTIDE SEQUENCE [LARGE SCALE GENOMIC DNA]</scope>
    <source>
        <strain evidence="3">DSM 18266</strain>
    </source>
</reference>
<keyword evidence="1" id="KW-0732">Signal</keyword>
<dbReference type="Pfam" id="PF10670">
    <property type="entry name" value="DUF4198"/>
    <property type="match status" value="1"/>
</dbReference>
<proteinExistence type="predicted"/>
<evidence type="ECO:0000256" key="1">
    <source>
        <dbReference type="SAM" id="SignalP"/>
    </source>
</evidence>
<dbReference type="AlphaFoldDB" id="A0A6P1DP40"/>
<keyword evidence="3" id="KW-1185">Reference proteome</keyword>